<sequence>MGFLLVFDLTNEKSLLSCREWMNLLCQHAYCERPDVILVGNKADKTEERVISTSDAQRLAQELQLYA</sequence>
<name>A0A0R3TCF7_RODNA</name>
<dbReference type="InterPro" id="IPR027417">
    <property type="entry name" value="P-loop_NTPase"/>
</dbReference>
<evidence type="ECO:0000256" key="1">
    <source>
        <dbReference type="ARBA" id="ARBA00006270"/>
    </source>
</evidence>
<dbReference type="GO" id="GO:0005525">
    <property type="term" value="F:GTP binding"/>
    <property type="evidence" value="ECO:0007669"/>
    <property type="project" value="UniProtKB-KW"/>
</dbReference>
<evidence type="ECO:0000256" key="4">
    <source>
        <dbReference type="ARBA" id="ARBA00023289"/>
    </source>
</evidence>
<evidence type="ECO:0000256" key="3">
    <source>
        <dbReference type="ARBA" id="ARBA00023134"/>
    </source>
</evidence>
<reference evidence="7" key="1">
    <citation type="submission" date="2017-02" db="UniProtKB">
        <authorList>
            <consortium name="WormBaseParasite"/>
        </authorList>
    </citation>
    <scope>IDENTIFICATION</scope>
</reference>
<dbReference type="GO" id="GO:0003924">
    <property type="term" value="F:GTPase activity"/>
    <property type="evidence" value="ECO:0007669"/>
    <property type="project" value="InterPro"/>
</dbReference>
<evidence type="ECO:0000313" key="6">
    <source>
        <dbReference type="Proteomes" id="UP000278807"/>
    </source>
</evidence>
<dbReference type="EMBL" id="UZAE01003574">
    <property type="protein sequence ID" value="VDO00603.1"/>
    <property type="molecule type" value="Genomic_DNA"/>
</dbReference>
<dbReference type="PROSITE" id="PS51421">
    <property type="entry name" value="RAS"/>
    <property type="match status" value="1"/>
</dbReference>
<keyword evidence="6" id="KW-1185">Reference proteome</keyword>
<keyword evidence="4" id="KW-0636">Prenylation</keyword>
<dbReference type="Pfam" id="PF00071">
    <property type="entry name" value="Ras"/>
    <property type="match status" value="1"/>
</dbReference>
<evidence type="ECO:0000313" key="5">
    <source>
        <dbReference type="EMBL" id="VDO00603.1"/>
    </source>
</evidence>
<gene>
    <name evidence="5" type="ORF">HNAJ_LOCUS4743</name>
</gene>
<dbReference type="InterPro" id="IPR001806">
    <property type="entry name" value="Small_GTPase"/>
</dbReference>
<accession>A0A0R3TCF7</accession>
<dbReference type="InterPro" id="IPR050305">
    <property type="entry name" value="Small_GTPase_Rab"/>
</dbReference>
<keyword evidence="3" id="KW-0342">GTP-binding</keyword>
<dbReference type="STRING" id="102285.A0A0R3TCF7"/>
<dbReference type="Gene3D" id="3.40.50.300">
    <property type="entry name" value="P-loop containing nucleotide triphosphate hydrolases"/>
    <property type="match status" value="1"/>
</dbReference>
<evidence type="ECO:0000256" key="2">
    <source>
        <dbReference type="ARBA" id="ARBA00022741"/>
    </source>
</evidence>
<keyword evidence="2" id="KW-0547">Nucleotide-binding</keyword>
<comment type="similarity">
    <text evidence="1">Belongs to the small GTPase superfamily. Rab family.</text>
</comment>
<keyword evidence="4" id="KW-0449">Lipoprotein</keyword>
<dbReference type="Proteomes" id="UP000278807">
    <property type="component" value="Unassembled WGS sequence"/>
</dbReference>
<protein>
    <submittedName>
        <fullName evidence="7">Small monomeric GTPase</fullName>
    </submittedName>
</protein>
<organism evidence="7">
    <name type="scientific">Rodentolepis nana</name>
    <name type="common">Dwarf tapeworm</name>
    <name type="synonym">Hymenolepis nana</name>
    <dbReference type="NCBI Taxonomy" id="102285"/>
    <lineage>
        <taxon>Eukaryota</taxon>
        <taxon>Metazoa</taxon>
        <taxon>Spiralia</taxon>
        <taxon>Lophotrochozoa</taxon>
        <taxon>Platyhelminthes</taxon>
        <taxon>Cestoda</taxon>
        <taxon>Eucestoda</taxon>
        <taxon>Cyclophyllidea</taxon>
        <taxon>Hymenolepididae</taxon>
        <taxon>Rodentolepis</taxon>
    </lineage>
</organism>
<dbReference type="SUPFAM" id="SSF52540">
    <property type="entry name" value="P-loop containing nucleoside triphosphate hydrolases"/>
    <property type="match status" value="1"/>
</dbReference>
<dbReference type="OrthoDB" id="9989112at2759"/>
<dbReference type="PANTHER" id="PTHR47980">
    <property type="entry name" value="LD44762P"/>
    <property type="match status" value="1"/>
</dbReference>
<dbReference type="AlphaFoldDB" id="A0A0R3TCF7"/>
<proteinExistence type="inferred from homology"/>
<reference evidence="5 6" key="2">
    <citation type="submission" date="2018-11" db="EMBL/GenBank/DDBJ databases">
        <authorList>
            <consortium name="Pathogen Informatics"/>
        </authorList>
    </citation>
    <scope>NUCLEOTIDE SEQUENCE [LARGE SCALE GENOMIC DNA]</scope>
</reference>
<dbReference type="PROSITE" id="PS51419">
    <property type="entry name" value="RAB"/>
    <property type="match status" value="1"/>
</dbReference>
<dbReference type="WBParaSite" id="HNAJ_0000474601-mRNA-1">
    <property type="protein sequence ID" value="HNAJ_0000474601-mRNA-1"/>
    <property type="gene ID" value="HNAJ_0000474601"/>
</dbReference>
<evidence type="ECO:0000313" key="7">
    <source>
        <dbReference type="WBParaSite" id="HNAJ_0000474601-mRNA-1"/>
    </source>
</evidence>